<dbReference type="InterPro" id="IPR001466">
    <property type="entry name" value="Beta-lactam-related"/>
</dbReference>
<dbReference type="InterPro" id="IPR012338">
    <property type="entry name" value="Beta-lactam/transpept-like"/>
</dbReference>
<feature type="transmembrane region" description="Helical" evidence="1">
    <location>
        <begin position="7"/>
        <end position="28"/>
    </location>
</feature>
<dbReference type="Pfam" id="PF00144">
    <property type="entry name" value="Beta-lactamase"/>
    <property type="match status" value="1"/>
</dbReference>
<dbReference type="Gene3D" id="3.40.710.10">
    <property type="entry name" value="DD-peptidase/beta-lactamase superfamily"/>
    <property type="match status" value="1"/>
</dbReference>
<name>A0A0F9KUJ6_9ZZZZ</name>
<evidence type="ECO:0000259" key="2">
    <source>
        <dbReference type="Pfam" id="PF00144"/>
    </source>
</evidence>
<comment type="caution">
    <text evidence="3">The sequence shown here is derived from an EMBL/GenBank/DDBJ whole genome shotgun (WGS) entry which is preliminary data.</text>
</comment>
<protein>
    <recommendedName>
        <fullName evidence="2">Beta-lactamase-related domain-containing protein</fullName>
    </recommendedName>
</protein>
<evidence type="ECO:0000313" key="3">
    <source>
        <dbReference type="EMBL" id="KKM78476.1"/>
    </source>
</evidence>
<reference evidence="3" key="1">
    <citation type="journal article" date="2015" name="Nature">
        <title>Complex archaea that bridge the gap between prokaryotes and eukaryotes.</title>
        <authorList>
            <person name="Spang A."/>
            <person name="Saw J.H."/>
            <person name="Jorgensen S.L."/>
            <person name="Zaremba-Niedzwiedzka K."/>
            <person name="Martijn J."/>
            <person name="Lind A.E."/>
            <person name="van Eijk R."/>
            <person name="Schleper C."/>
            <person name="Guy L."/>
            <person name="Ettema T.J."/>
        </authorList>
    </citation>
    <scope>NUCLEOTIDE SEQUENCE</scope>
</reference>
<accession>A0A0F9KUJ6</accession>
<sequence length="409" mass="46155">MRNIKKIIVALILASGVVCAGVISVIILSPSHVSFESKIRKLMEKYKIPSLAAGIVINDSLIWANGFGDQPDLDTVFMIGSITKTFTATALLQLNESSKISLDKDINAYLPFNVRNPDYPNISITTRMLLSHRSGLARDTPNFQIWYSDNETIEWMNENLGTHYKYWEHRPSLAEYLNGTLSLEGLYFDPTIWILEPGTQFSYSNLGFELLGYLVEQITNKSIVDYVQENLLDPLNMSRTGYDYLEFAGKNAIPYEWINGENFEFLISNMYTTGASALRSTVSDMVKFMIAHMNQGMVNRTQILNSGTLEIMREKQSLLTNATTGGFNLIGYGLGWMLYDNRLQGHSGAVIGYLASLFFKETENGAFGGILMFNRGFIHKSDDVLKNIFFPTISKLIFEEAEHLFNFIS</sequence>
<keyword evidence="1" id="KW-0812">Transmembrane</keyword>
<organism evidence="3">
    <name type="scientific">marine sediment metagenome</name>
    <dbReference type="NCBI Taxonomy" id="412755"/>
    <lineage>
        <taxon>unclassified sequences</taxon>
        <taxon>metagenomes</taxon>
        <taxon>ecological metagenomes</taxon>
    </lineage>
</organism>
<dbReference type="InterPro" id="IPR050491">
    <property type="entry name" value="AmpC-like"/>
</dbReference>
<gene>
    <name evidence="3" type="ORF">LCGC14_1359530</name>
</gene>
<evidence type="ECO:0000256" key="1">
    <source>
        <dbReference type="SAM" id="Phobius"/>
    </source>
</evidence>
<keyword evidence="1" id="KW-0472">Membrane</keyword>
<keyword evidence="1" id="KW-1133">Transmembrane helix</keyword>
<dbReference type="AlphaFoldDB" id="A0A0F9KUJ6"/>
<dbReference type="PANTHER" id="PTHR46825:SF9">
    <property type="entry name" value="BETA-LACTAMASE-RELATED DOMAIN-CONTAINING PROTEIN"/>
    <property type="match status" value="1"/>
</dbReference>
<dbReference type="EMBL" id="LAZR01008485">
    <property type="protein sequence ID" value="KKM78476.1"/>
    <property type="molecule type" value="Genomic_DNA"/>
</dbReference>
<proteinExistence type="predicted"/>
<dbReference type="PANTHER" id="PTHR46825">
    <property type="entry name" value="D-ALANYL-D-ALANINE-CARBOXYPEPTIDASE/ENDOPEPTIDASE AMPH"/>
    <property type="match status" value="1"/>
</dbReference>
<feature type="domain" description="Beta-lactamase-related" evidence="2">
    <location>
        <begin position="35"/>
        <end position="375"/>
    </location>
</feature>
<dbReference type="SUPFAM" id="SSF56601">
    <property type="entry name" value="beta-lactamase/transpeptidase-like"/>
    <property type="match status" value="1"/>
</dbReference>